<feature type="region of interest" description="Disordered" evidence="1">
    <location>
        <begin position="444"/>
        <end position="498"/>
    </location>
</feature>
<feature type="compositionally biased region" description="Basic and acidic residues" evidence="1">
    <location>
        <begin position="559"/>
        <end position="570"/>
    </location>
</feature>
<dbReference type="InParanoid" id="K4A7L6"/>
<dbReference type="Proteomes" id="UP000004995">
    <property type="component" value="Unassembled WGS sequence"/>
</dbReference>
<protein>
    <submittedName>
        <fullName evidence="2">Uncharacterized protein</fullName>
    </submittedName>
</protein>
<feature type="compositionally biased region" description="Basic and acidic residues" evidence="1">
    <location>
        <begin position="470"/>
        <end position="483"/>
    </location>
</feature>
<dbReference type="EMBL" id="AGNK02005584">
    <property type="status" value="NOT_ANNOTATED_CDS"/>
    <property type="molecule type" value="Genomic_DNA"/>
</dbReference>
<organism evidence="2 3">
    <name type="scientific">Setaria italica</name>
    <name type="common">Foxtail millet</name>
    <name type="synonym">Panicum italicum</name>
    <dbReference type="NCBI Taxonomy" id="4555"/>
    <lineage>
        <taxon>Eukaryota</taxon>
        <taxon>Viridiplantae</taxon>
        <taxon>Streptophyta</taxon>
        <taxon>Embryophyta</taxon>
        <taxon>Tracheophyta</taxon>
        <taxon>Spermatophyta</taxon>
        <taxon>Magnoliopsida</taxon>
        <taxon>Liliopsida</taxon>
        <taxon>Poales</taxon>
        <taxon>Poaceae</taxon>
        <taxon>PACMAD clade</taxon>
        <taxon>Panicoideae</taxon>
        <taxon>Panicodae</taxon>
        <taxon>Paniceae</taxon>
        <taxon>Cenchrinae</taxon>
        <taxon>Setaria</taxon>
    </lineage>
</organism>
<evidence type="ECO:0000313" key="3">
    <source>
        <dbReference type="Proteomes" id="UP000004995"/>
    </source>
</evidence>
<dbReference type="AlphaFoldDB" id="K4A7L6"/>
<dbReference type="Gramene" id="KQK88895">
    <property type="protein sequence ID" value="KQK88895"/>
    <property type="gene ID" value="SETIT_034872mg"/>
</dbReference>
<feature type="region of interest" description="Disordered" evidence="1">
    <location>
        <begin position="105"/>
        <end position="125"/>
    </location>
</feature>
<dbReference type="HOGENOM" id="CLU_471270_0_0_1"/>
<proteinExistence type="predicted"/>
<dbReference type="eggNOG" id="ENOG502R5ZW">
    <property type="taxonomic scope" value="Eukaryota"/>
</dbReference>
<dbReference type="OMA" id="MMRIRER"/>
<reference evidence="3" key="1">
    <citation type="journal article" date="2012" name="Nat. Biotechnol.">
        <title>Reference genome sequence of the model plant Setaria.</title>
        <authorList>
            <person name="Bennetzen J.L."/>
            <person name="Schmutz J."/>
            <person name="Wang H."/>
            <person name="Percifield R."/>
            <person name="Hawkins J."/>
            <person name="Pontaroli A.C."/>
            <person name="Estep M."/>
            <person name="Feng L."/>
            <person name="Vaughn J.N."/>
            <person name="Grimwood J."/>
            <person name="Jenkins J."/>
            <person name="Barry K."/>
            <person name="Lindquist E."/>
            <person name="Hellsten U."/>
            <person name="Deshpande S."/>
            <person name="Wang X."/>
            <person name="Wu X."/>
            <person name="Mitros T."/>
            <person name="Triplett J."/>
            <person name="Yang X."/>
            <person name="Ye C.Y."/>
            <person name="Mauro-Herrera M."/>
            <person name="Wang L."/>
            <person name="Li P."/>
            <person name="Sharma M."/>
            <person name="Sharma R."/>
            <person name="Ronald P.C."/>
            <person name="Panaud O."/>
            <person name="Kellogg E.A."/>
            <person name="Brutnell T.P."/>
            <person name="Doust A.N."/>
            <person name="Tuskan G.A."/>
            <person name="Rokhsar D."/>
            <person name="Devos K.M."/>
        </authorList>
    </citation>
    <scope>NUCLEOTIDE SEQUENCE [LARGE SCALE GENOMIC DNA]</scope>
    <source>
        <strain evidence="3">cv. Yugu1</strain>
    </source>
</reference>
<evidence type="ECO:0000313" key="2">
    <source>
        <dbReference type="EnsemblPlants" id="KQK88895"/>
    </source>
</evidence>
<feature type="region of interest" description="Disordered" evidence="1">
    <location>
        <begin position="557"/>
        <end position="579"/>
    </location>
</feature>
<reference evidence="2" key="2">
    <citation type="submission" date="2018-08" db="UniProtKB">
        <authorList>
            <consortium name="EnsemblPlants"/>
        </authorList>
    </citation>
    <scope>IDENTIFICATION</scope>
    <source>
        <strain evidence="2">Yugu1</strain>
    </source>
</reference>
<accession>K4A7L6</accession>
<evidence type="ECO:0000256" key="1">
    <source>
        <dbReference type="SAM" id="MobiDB-lite"/>
    </source>
</evidence>
<name>K4A7L6_SETIT</name>
<dbReference type="EnsemblPlants" id="KQK88895">
    <property type="protein sequence ID" value="KQK88895"/>
    <property type="gene ID" value="SETIT_034872mg"/>
</dbReference>
<sequence length="579" mass="60417">MKKIAISKKKLPKPLQLVPLLVADHFVLIPGRPDNDQHLGGCDGDALLSQLSPPLHHKPAFLLEDVAPLLRHLLLAPVGNDQHRLLLGRPPRQPAPVGQLDRDRLLRGRGDGAPSGHDGPARPRLVHLHDPEVDVRLGPPGRGLHGRDAVRLPHHRQQQHGGRLGDLAVLEPHHVDGGSRGGVVLALLHLLPGGLLPGALHLELKTRPGRLGGHDLQRAVELGDAVIHVDGLPRLAEAREGEAVPRGRAVEGLPSFVHRAAAREVLHGARQLPHALGLEAVVDGVLRGVGALARVEEAELVEQVGPAVGVEVGKQVGRERGRLAEERVADLGRDDEAVLLDAGDARGLLDGGRGEAVAGERGDEGRVLVPLAQALAKDLEALGEVEGAELGRKRGRRRVEGLVELARRSHRGRGEGELPVAAAARAAAAGEQDCARGDVAGAAAARRGGGRDGGAGRALVPRRRGGVRVRVGEGEHGGDKGGEAGEGGTETGRKRTTAAGRKPELIVIGLGLSCFPDVATVVGEPRQRGVGSVGPVSVRGCACGRLGWSVLCASTSTGDIKHGSGTERAQDPLGKNITQ</sequence>
<keyword evidence="3" id="KW-1185">Reference proteome</keyword>